<proteinExistence type="predicted"/>
<comment type="caution">
    <text evidence="4">The sequence shown here is derived from an EMBL/GenBank/DDBJ whole genome shotgun (WGS) entry which is preliminary data.</text>
</comment>
<dbReference type="EMBL" id="BMBA01000004">
    <property type="protein sequence ID" value="GFZ33204.1"/>
    <property type="molecule type" value="Genomic_DNA"/>
</dbReference>
<evidence type="ECO:0000256" key="1">
    <source>
        <dbReference type="ARBA" id="ARBA00023125"/>
    </source>
</evidence>
<evidence type="ECO:0000259" key="3">
    <source>
        <dbReference type="PROSITE" id="PS50977"/>
    </source>
</evidence>
<dbReference type="InterPro" id="IPR050624">
    <property type="entry name" value="HTH-type_Tx_Regulator"/>
</dbReference>
<sequence length="211" mass="24485">MARTNKDFNNKRNELLEKIWNIFITNGYEDTTLSYIIQTLNMSKGAFYHYFSSKEECADAAIEMYVTHWVKEIIEQDTKELKSDERLKKVILTGVHIANSNSEQNKKINSSSNAIFHQKLMVNIVKQCTPLYAEIISQGVNEGIFNVRYPVEAAEMILTLSNFYFDIDLFKWSKESMLSKATAFEELLTRVLGAENNTFSFISRLFKEEEN</sequence>
<reference evidence="4 5" key="1">
    <citation type="journal article" date="2021" name="Int. J. Syst. Evol. Microbiol.">
        <title>Clostridium zeae sp. nov., isolated from corn silage.</title>
        <authorList>
            <person name="Kobayashi H."/>
            <person name="Tanizawa Y."/>
            <person name="Yagura M."/>
            <person name="Sakamoto M."/>
            <person name="Ohkuma M."/>
            <person name="Tohno M."/>
        </authorList>
    </citation>
    <scope>NUCLEOTIDE SEQUENCE [LARGE SCALE GENOMIC DNA]</scope>
    <source>
        <strain evidence="4 5">CSC2</strain>
    </source>
</reference>
<name>A0ABQ1EEM6_9CLOT</name>
<dbReference type="InterPro" id="IPR001647">
    <property type="entry name" value="HTH_TetR"/>
</dbReference>
<dbReference type="InterPro" id="IPR009057">
    <property type="entry name" value="Homeodomain-like_sf"/>
</dbReference>
<dbReference type="Proteomes" id="UP000663802">
    <property type="component" value="Unassembled WGS sequence"/>
</dbReference>
<dbReference type="Pfam" id="PF21303">
    <property type="entry name" value="TetR_C_39"/>
    <property type="match status" value="1"/>
</dbReference>
<feature type="DNA-binding region" description="H-T-H motif" evidence="2">
    <location>
        <begin position="32"/>
        <end position="51"/>
    </location>
</feature>
<dbReference type="RefSeq" id="WP_206871442.1">
    <property type="nucleotide sequence ID" value="NZ_BMBA01000004.1"/>
</dbReference>
<protein>
    <submittedName>
        <fullName evidence="4">AcrR family transcriptional regulator</fullName>
    </submittedName>
</protein>
<dbReference type="Gene3D" id="1.10.357.10">
    <property type="entry name" value="Tetracycline Repressor, domain 2"/>
    <property type="match status" value="1"/>
</dbReference>
<evidence type="ECO:0000313" key="5">
    <source>
        <dbReference type="Proteomes" id="UP000663802"/>
    </source>
</evidence>
<dbReference type="PANTHER" id="PTHR43479">
    <property type="entry name" value="ACREF/ENVCD OPERON REPRESSOR-RELATED"/>
    <property type="match status" value="1"/>
</dbReference>
<dbReference type="InterPro" id="IPR049149">
    <property type="entry name" value="TetR/AcrR_C"/>
</dbReference>
<feature type="domain" description="HTH tetR-type" evidence="3">
    <location>
        <begin position="9"/>
        <end position="69"/>
    </location>
</feature>
<dbReference type="PROSITE" id="PS50977">
    <property type="entry name" value="HTH_TETR_2"/>
    <property type="match status" value="1"/>
</dbReference>
<keyword evidence="5" id="KW-1185">Reference proteome</keyword>
<dbReference type="Pfam" id="PF00440">
    <property type="entry name" value="TetR_N"/>
    <property type="match status" value="1"/>
</dbReference>
<gene>
    <name evidence="4" type="ORF">CSC2_37300</name>
</gene>
<dbReference type="SUPFAM" id="SSF46689">
    <property type="entry name" value="Homeodomain-like"/>
    <property type="match status" value="1"/>
</dbReference>
<dbReference type="PANTHER" id="PTHR43479:SF11">
    <property type="entry name" value="ACREF_ENVCD OPERON REPRESSOR-RELATED"/>
    <property type="match status" value="1"/>
</dbReference>
<accession>A0ABQ1EEM6</accession>
<evidence type="ECO:0000256" key="2">
    <source>
        <dbReference type="PROSITE-ProRule" id="PRU00335"/>
    </source>
</evidence>
<keyword evidence="1 2" id="KW-0238">DNA-binding</keyword>
<evidence type="ECO:0000313" key="4">
    <source>
        <dbReference type="EMBL" id="GFZ33204.1"/>
    </source>
</evidence>
<organism evidence="4 5">
    <name type="scientific">Clostridium zeae</name>
    <dbReference type="NCBI Taxonomy" id="2759022"/>
    <lineage>
        <taxon>Bacteria</taxon>
        <taxon>Bacillati</taxon>
        <taxon>Bacillota</taxon>
        <taxon>Clostridia</taxon>
        <taxon>Eubacteriales</taxon>
        <taxon>Clostridiaceae</taxon>
        <taxon>Clostridium</taxon>
    </lineage>
</organism>